<name>A0A411AW36_9CAUD</name>
<accession>A0A411AW36</accession>
<proteinExistence type="predicted"/>
<dbReference type="EMBL" id="MK388689">
    <property type="protein sequence ID" value="QAX92314.1"/>
    <property type="molecule type" value="Genomic_DNA"/>
</dbReference>
<dbReference type="Proteomes" id="UP000289486">
    <property type="component" value="Segment"/>
</dbReference>
<protein>
    <submittedName>
        <fullName evidence="1">Uncharacterized protein</fullName>
    </submittedName>
</protein>
<evidence type="ECO:0000313" key="1">
    <source>
        <dbReference type="EMBL" id="QAX92314.1"/>
    </source>
</evidence>
<gene>
    <name evidence="1" type="ORF">LIET2_gp062</name>
</gene>
<sequence>MNLQQLSFIELREMLITYFGDHMKALLEHDHVMLDKSKNLLSAVLKEMRDRGYEVAL</sequence>
<reference evidence="1 2" key="1">
    <citation type="submission" date="2019-01" db="EMBL/GenBank/DDBJ databases">
        <title>Complete genome sequence of Pantoea phage vB_PagM_LIET2.</title>
        <authorList>
            <person name="Truncaite L."/>
            <person name="Simoliuniene M."/>
            <person name="Kazlauskas D."/>
            <person name="Meskys R."/>
            <person name="Simoliunas E."/>
        </authorList>
    </citation>
    <scope>NUCLEOTIDE SEQUENCE [LARGE SCALE GENOMIC DNA]</scope>
</reference>
<organism evidence="1 2">
    <name type="scientific">Pantoea phage vB_PagM_LIET2</name>
    <dbReference type="NCBI Taxonomy" id="2508071"/>
    <lineage>
        <taxon>Viruses</taxon>
        <taxon>Duplodnaviria</taxon>
        <taxon>Heunggongvirae</taxon>
        <taxon>Uroviricota</taxon>
        <taxon>Caudoviricetes</taxon>
        <taxon>Lietduovirus</taxon>
        <taxon>Lietduovirus LIET2</taxon>
    </lineage>
</organism>
<keyword evidence="2" id="KW-1185">Reference proteome</keyword>
<evidence type="ECO:0000313" key="2">
    <source>
        <dbReference type="Proteomes" id="UP000289486"/>
    </source>
</evidence>